<proteinExistence type="predicted"/>
<dbReference type="AlphaFoldDB" id="A0A916ZV91"/>
<dbReference type="EMBL" id="BMGL01000008">
    <property type="protein sequence ID" value="GGE15711.1"/>
    <property type="molecule type" value="Genomic_DNA"/>
</dbReference>
<sequence length="314" mass="36114">MKTLLYLASGPYLDVYSNLSIDKLFFVEKDDMKWTQSYENIPTNAEWINKDILVSVAELKSRNIKIDYLVSLNEGLNEGGGGYAILSDVVMGYLSPILRDEFILICDFSHYPIDIRDQYARLDWGFEKVKELKEGDSGFIDPKTFTESQEYNSGNYGHVFKMKRISCSARFYIANQNVQMKLVQGSIWVDEESLDTIGINIKQTTLVGEAAYNSQSVSDFFLSKPKVFNLKDMTFDAILEYCEQNSIKNLGLCPWLQGNYQEVIKGLQGNLPNSLESISFYHLNINDFEQLYILSAHYFTDKFQNLFTTLKKRC</sequence>
<evidence type="ECO:0000313" key="2">
    <source>
        <dbReference type="Proteomes" id="UP000599688"/>
    </source>
</evidence>
<organism evidence="1 2">
    <name type="scientific">Psychroflexus salis</name>
    <dbReference type="NCBI Taxonomy" id="1526574"/>
    <lineage>
        <taxon>Bacteria</taxon>
        <taxon>Pseudomonadati</taxon>
        <taxon>Bacteroidota</taxon>
        <taxon>Flavobacteriia</taxon>
        <taxon>Flavobacteriales</taxon>
        <taxon>Flavobacteriaceae</taxon>
        <taxon>Psychroflexus</taxon>
    </lineage>
</organism>
<dbReference type="RefSeq" id="WP_188406329.1">
    <property type="nucleotide sequence ID" value="NZ_BMGL01000008.1"/>
</dbReference>
<comment type="caution">
    <text evidence="1">The sequence shown here is derived from an EMBL/GenBank/DDBJ whole genome shotgun (WGS) entry which is preliminary data.</text>
</comment>
<reference evidence="1 2" key="1">
    <citation type="journal article" date="2014" name="Int. J. Syst. Evol. Microbiol.">
        <title>Complete genome sequence of Corynebacterium casei LMG S-19264T (=DSM 44701T), isolated from a smear-ripened cheese.</title>
        <authorList>
            <consortium name="US DOE Joint Genome Institute (JGI-PGF)"/>
            <person name="Walter F."/>
            <person name="Albersmeier A."/>
            <person name="Kalinowski J."/>
            <person name="Ruckert C."/>
        </authorList>
    </citation>
    <scope>NUCLEOTIDE SEQUENCE [LARGE SCALE GENOMIC DNA]</scope>
    <source>
        <strain evidence="1 2">CGMCC 1.12925</strain>
    </source>
</reference>
<evidence type="ECO:0000313" key="1">
    <source>
        <dbReference type="EMBL" id="GGE15711.1"/>
    </source>
</evidence>
<name>A0A916ZV91_9FLAO</name>
<keyword evidence="2" id="KW-1185">Reference proteome</keyword>
<gene>
    <name evidence="1" type="ORF">GCM10010831_16270</name>
</gene>
<accession>A0A916ZV91</accession>
<protein>
    <submittedName>
        <fullName evidence="1">Uncharacterized protein</fullName>
    </submittedName>
</protein>
<dbReference type="Proteomes" id="UP000599688">
    <property type="component" value="Unassembled WGS sequence"/>
</dbReference>